<evidence type="ECO:0000256" key="1">
    <source>
        <dbReference type="SAM" id="Phobius"/>
    </source>
</evidence>
<accession>A0ABM8UUG3</accession>
<reference evidence="4 5" key="1">
    <citation type="submission" date="2021-04" db="EMBL/GenBank/DDBJ databases">
        <authorList>
            <person name="Rodrigo-Torres L."/>
            <person name="Arahal R. D."/>
            <person name="Lucena T."/>
        </authorList>
    </citation>
    <scope>NUCLEOTIDE SEQUENCE [LARGE SCALE GENOMIC DNA]</scope>
    <source>
        <strain evidence="4 5">CECT 9623</strain>
    </source>
</reference>
<feature type="transmembrane region" description="Helical" evidence="1">
    <location>
        <begin position="43"/>
        <end position="61"/>
    </location>
</feature>
<proteinExistence type="predicted"/>
<dbReference type="Proteomes" id="UP000679725">
    <property type="component" value="Unassembled WGS sequence"/>
</dbReference>
<dbReference type="EMBL" id="CAJRAU010000006">
    <property type="protein sequence ID" value="CAG5072035.1"/>
    <property type="molecule type" value="Genomic_DNA"/>
</dbReference>
<dbReference type="InterPro" id="IPR002656">
    <property type="entry name" value="Acyl_transf_3_dom"/>
</dbReference>
<dbReference type="Pfam" id="PF19040">
    <property type="entry name" value="SGNH"/>
    <property type="match status" value="1"/>
</dbReference>
<gene>
    <name evidence="4" type="ORF">DYBT9623_03973</name>
</gene>
<protein>
    <recommendedName>
        <fullName evidence="6">Acyltransferase</fullName>
    </recommendedName>
</protein>
<evidence type="ECO:0000259" key="3">
    <source>
        <dbReference type="Pfam" id="PF19040"/>
    </source>
</evidence>
<name>A0ABM8UUG3_9BACT</name>
<feature type="transmembrane region" description="Helical" evidence="1">
    <location>
        <begin position="21"/>
        <end position="37"/>
    </location>
</feature>
<keyword evidence="5" id="KW-1185">Reference proteome</keyword>
<keyword evidence="1" id="KW-1133">Transmembrane helix</keyword>
<dbReference type="RefSeq" id="WP_229254762.1">
    <property type="nucleotide sequence ID" value="NZ_CAJRAU010000006.1"/>
</dbReference>
<feature type="transmembrane region" description="Helical" evidence="1">
    <location>
        <begin position="105"/>
        <end position="124"/>
    </location>
</feature>
<dbReference type="PANTHER" id="PTHR23028">
    <property type="entry name" value="ACETYLTRANSFERASE"/>
    <property type="match status" value="1"/>
</dbReference>
<dbReference type="InterPro" id="IPR050879">
    <property type="entry name" value="Acyltransferase_3"/>
</dbReference>
<organism evidence="4 5">
    <name type="scientific">Dyadobacter linearis</name>
    <dbReference type="NCBI Taxonomy" id="2823330"/>
    <lineage>
        <taxon>Bacteria</taxon>
        <taxon>Pseudomonadati</taxon>
        <taxon>Bacteroidota</taxon>
        <taxon>Cytophagia</taxon>
        <taxon>Cytophagales</taxon>
        <taxon>Spirosomataceae</taxon>
        <taxon>Dyadobacter</taxon>
    </lineage>
</organism>
<dbReference type="Pfam" id="PF01757">
    <property type="entry name" value="Acyl_transf_3"/>
    <property type="match status" value="1"/>
</dbReference>
<feature type="domain" description="SGNH" evidence="3">
    <location>
        <begin position="195"/>
        <end position="399"/>
    </location>
</feature>
<evidence type="ECO:0008006" key="6">
    <source>
        <dbReference type="Google" id="ProtNLM"/>
    </source>
</evidence>
<evidence type="ECO:0000313" key="5">
    <source>
        <dbReference type="Proteomes" id="UP000679725"/>
    </source>
</evidence>
<evidence type="ECO:0000313" key="4">
    <source>
        <dbReference type="EMBL" id="CAG5072035.1"/>
    </source>
</evidence>
<evidence type="ECO:0000259" key="2">
    <source>
        <dbReference type="Pfam" id="PF01757"/>
    </source>
</evidence>
<dbReference type="PANTHER" id="PTHR23028:SF53">
    <property type="entry name" value="ACYL_TRANSF_3 DOMAIN-CONTAINING PROTEIN"/>
    <property type="match status" value="1"/>
</dbReference>
<sequence length="428" mass="48578">MIFGGLAFFAEDFVKIRRKKLFSTAGYLLLFGCLLGLNSQMKWPGIFTLIPVIGTFLIIITDSNESRILRSPAIQFLGKISYSLYLWHWPIYVIARYLGLLEHLVAVPAMMFLSIGLAYISFRFIESFSFESSKKIIIAMMLTAGVTLLISDKNLNKGLFKNETLLISNYPKTHLRERIKQFNTKVCFISTTNTHFNKEKCLALSTKNKNFLLLGDSHSAHLSQSMRNKMEQANINLTQASASGCMPILRKNGERNCSELMNYIFDEFLPKNAGFIDGVIISANWVNGIEKGLQMSDIHATITQLENLGLKVILLGQNETYIVPFASLVAREYEYGISLSKNFLEPHSAEANERLKREFSKQYIEIYDIEGIAKLSENHIPYMSDENHYTKYGADHVSNFIFADLKFQNFIGVGLVQPDLKNRAVSSF</sequence>
<keyword evidence="1" id="KW-0472">Membrane</keyword>
<dbReference type="InterPro" id="IPR043968">
    <property type="entry name" value="SGNH"/>
</dbReference>
<comment type="caution">
    <text evidence="4">The sequence shown here is derived from an EMBL/GenBank/DDBJ whole genome shotgun (WGS) entry which is preliminary data.</text>
</comment>
<feature type="domain" description="Acyltransferase 3" evidence="2">
    <location>
        <begin position="2"/>
        <end position="121"/>
    </location>
</feature>
<keyword evidence="1" id="KW-0812">Transmembrane</keyword>